<organism evidence="2 3">
    <name type="scientific">Bdellovibrio bacteriovorus</name>
    <dbReference type="NCBI Taxonomy" id="959"/>
    <lineage>
        <taxon>Bacteria</taxon>
        <taxon>Pseudomonadati</taxon>
        <taxon>Bdellovibrionota</taxon>
        <taxon>Bdellovibrionia</taxon>
        <taxon>Bdellovibrionales</taxon>
        <taxon>Pseudobdellovibrionaceae</taxon>
        <taxon>Bdellovibrio</taxon>
    </lineage>
</organism>
<evidence type="ECO:0000256" key="1">
    <source>
        <dbReference type="SAM" id="SignalP"/>
    </source>
</evidence>
<sequence length="153" mass="16648">MFGKVLTAVLLISCVACAKPRWAQTPLATPPDAQKPEPGQTASCELKFKSGLCLDWAWEKQPVDSEFGSLVFKTYTLENGEAIPQDLSGTAALVLWMPSMGHGSSPTTVTRIDAGTYRATRVYFVMPGAWDLHFQNKDGAKVIDEAVDSLILE</sequence>
<protein>
    <submittedName>
        <fullName evidence="2">Uncharacterized protein</fullName>
    </submittedName>
</protein>
<feature type="signal peptide" evidence="1">
    <location>
        <begin position="1"/>
        <end position="18"/>
    </location>
</feature>
<gene>
    <name evidence="2" type="ORF">AZI86_18310</name>
</gene>
<evidence type="ECO:0000313" key="2">
    <source>
        <dbReference type="EMBL" id="KYG61652.1"/>
    </source>
</evidence>
<keyword evidence="1" id="KW-0732">Signal</keyword>
<evidence type="ECO:0000313" key="3">
    <source>
        <dbReference type="Proteomes" id="UP000075320"/>
    </source>
</evidence>
<name>A0A150WF86_BDEBC</name>
<accession>A0A150WF86</accession>
<dbReference type="EMBL" id="LUKE01000006">
    <property type="protein sequence ID" value="KYG61652.1"/>
    <property type="molecule type" value="Genomic_DNA"/>
</dbReference>
<dbReference type="OrthoDB" id="5298770at2"/>
<keyword evidence="3" id="KW-1185">Reference proteome</keyword>
<dbReference type="RefSeq" id="WP_061836734.1">
    <property type="nucleotide sequence ID" value="NZ_LUKE01000006.1"/>
</dbReference>
<comment type="caution">
    <text evidence="2">The sequence shown here is derived from an EMBL/GenBank/DDBJ whole genome shotgun (WGS) entry which is preliminary data.</text>
</comment>
<dbReference type="AlphaFoldDB" id="A0A150WF86"/>
<reference evidence="2 3" key="1">
    <citation type="submission" date="2016-03" db="EMBL/GenBank/DDBJ databases">
        <authorList>
            <person name="Ploux O."/>
        </authorList>
    </citation>
    <scope>NUCLEOTIDE SEQUENCE [LARGE SCALE GENOMIC DNA]</scope>
    <source>
        <strain evidence="2 3">R0</strain>
    </source>
</reference>
<dbReference type="Proteomes" id="UP000075320">
    <property type="component" value="Unassembled WGS sequence"/>
</dbReference>
<proteinExistence type="predicted"/>
<feature type="chain" id="PRO_5007572427" evidence="1">
    <location>
        <begin position="19"/>
        <end position="153"/>
    </location>
</feature>